<dbReference type="InterPro" id="IPR011992">
    <property type="entry name" value="EF-hand-dom_pair"/>
</dbReference>
<evidence type="ECO:0000256" key="1">
    <source>
        <dbReference type="ARBA" id="ARBA00022801"/>
    </source>
</evidence>
<dbReference type="PROSITE" id="PS00018">
    <property type="entry name" value="EF_HAND_1"/>
    <property type="match status" value="1"/>
</dbReference>
<keyword evidence="8" id="KW-1185">Reference proteome</keyword>
<sequence length="509" mass="54524">MSADADIRPASTSGRTAFVLGGGGKLGGYQVGMLRALFERGVAPDLVLGTSVGSVQGAMLAADPTPALCDRLAEFWKDIIGERVMSVTARDVLASVVGLRPALARMDALREVVSGYLGADTRIEDLALPFECVAASIERAAAHYFDAGPLVPALMASCAVPGLWPPVRIGEEHYVDGGVVETVPVSRAVGHGATTVYVLRMRQQEPPLLPARRPWQVGPAVFEISRRHRLTQILNARPAGVRMYILPSGEVHGDASDARRRLSVREEQALLQRRAETGYRAAGAYLDALAEGRSAALAFSANPVARSYLTTSRRADGSEPVFHSGAISPFLAAKHRALFARYDLDGDGLVARENVVAVARSLCAAFGREPDSPAATALCEAYEVYWRRLCEAAALAPETARLDRDTFEDALARLAGSRPAYHANLLPMVTAVLAAADIDGDGILDTDEIHRVLGMFLVDGSDAKTLIRRLDTNGDGIISLDELNDAFRDYFTSEEHGYAGNMLFGNVPT</sequence>
<feature type="active site" description="Proton acceptor" evidence="4">
    <location>
        <position position="176"/>
    </location>
</feature>
<gene>
    <name evidence="7" type="ORF">ACFP1Z_04320</name>
</gene>
<dbReference type="Gene3D" id="1.10.238.10">
    <property type="entry name" value="EF-hand"/>
    <property type="match status" value="1"/>
</dbReference>
<dbReference type="PROSITE" id="PS51635">
    <property type="entry name" value="PNPLA"/>
    <property type="match status" value="1"/>
</dbReference>
<evidence type="ECO:0000256" key="2">
    <source>
        <dbReference type="ARBA" id="ARBA00022963"/>
    </source>
</evidence>
<dbReference type="SMART" id="SM00054">
    <property type="entry name" value="EFh"/>
    <property type="match status" value="3"/>
</dbReference>
<dbReference type="InterPro" id="IPR016035">
    <property type="entry name" value="Acyl_Trfase/lysoPLipase"/>
</dbReference>
<dbReference type="PANTHER" id="PTHR14226:SF29">
    <property type="entry name" value="NEUROPATHY TARGET ESTERASE SWS"/>
    <property type="match status" value="1"/>
</dbReference>
<dbReference type="InterPro" id="IPR002641">
    <property type="entry name" value="PNPLA_dom"/>
</dbReference>
<dbReference type="Proteomes" id="UP001596083">
    <property type="component" value="Unassembled WGS sequence"/>
</dbReference>
<reference evidence="8" key="1">
    <citation type="journal article" date="2019" name="Int. J. Syst. Evol. Microbiol.">
        <title>The Global Catalogue of Microorganisms (GCM) 10K type strain sequencing project: providing services to taxonomists for standard genome sequencing and annotation.</title>
        <authorList>
            <consortium name="The Broad Institute Genomics Platform"/>
            <consortium name="The Broad Institute Genome Sequencing Center for Infectious Disease"/>
            <person name="Wu L."/>
            <person name="Ma J."/>
        </authorList>
    </citation>
    <scope>NUCLEOTIDE SEQUENCE [LARGE SCALE GENOMIC DNA]</scope>
    <source>
        <strain evidence="8">CGMCC 4.7304</strain>
    </source>
</reference>
<dbReference type="Gene3D" id="3.40.1090.10">
    <property type="entry name" value="Cytosolic phospholipase A2 catalytic domain"/>
    <property type="match status" value="2"/>
</dbReference>
<dbReference type="CDD" id="cd00051">
    <property type="entry name" value="EFh"/>
    <property type="match status" value="1"/>
</dbReference>
<feature type="domain" description="EF-hand" evidence="5">
    <location>
        <begin position="458"/>
        <end position="493"/>
    </location>
</feature>
<protein>
    <submittedName>
        <fullName evidence="7">Patatin-like phospholipase family protein</fullName>
    </submittedName>
</protein>
<feature type="domain" description="PNPLA" evidence="6">
    <location>
        <begin position="18"/>
        <end position="189"/>
    </location>
</feature>
<evidence type="ECO:0000313" key="7">
    <source>
        <dbReference type="EMBL" id="MFC5719411.1"/>
    </source>
</evidence>
<feature type="short sequence motif" description="GXGXXG" evidence="4">
    <location>
        <begin position="22"/>
        <end position="27"/>
    </location>
</feature>
<evidence type="ECO:0000259" key="6">
    <source>
        <dbReference type="PROSITE" id="PS51635"/>
    </source>
</evidence>
<evidence type="ECO:0000256" key="3">
    <source>
        <dbReference type="ARBA" id="ARBA00023098"/>
    </source>
</evidence>
<organism evidence="7 8">
    <name type="scientific">Streptomyces gamaensis</name>
    <dbReference type="NCBI Taxonomy" id="1763542"/>
    <lineage>
        <taxon>Bacteria</taxon>
        <taxon>Bacillati</taxon>
        <taxon>Actinomycetota</taxon>
        <taxon>Actinomycetes</taxon>
        <taxon>Kitasatosporales</taxon>
        <taxon>Streptomycetaceae</taxon>
        <taxon>Streptomyces</taxon>
    </lineage>
</organism>
<comment type="caution">
    <text evidence="7">The sequence shown here is derived from an EMBL/GenBank/DDBJ whole genome shotgun (WGS) entry which is preliminary data.</text>
</comment>
<dbReference type="Pfam" id="PF01734">
    <property type="entry name" value="Patatin"/>
    <property type="match status" value="1"/>
</dbReference>
<dbReference type="SUPFAM" id="SSF52151">
    <property type="entry name" value="FabD/lysophospholipase-like"/>
    <property type="match status" value="1"/>
</dbReference>
<feature type="short sequence motif" description="GXSXG" evidence="4">
    <location>
        <begin position="49"/>
        <end position="53"/>
    </location>
</feature>
<evidence type="ECO:0000259" key="5">
    <source>
        <dbReference type="PROSITE" id="PS50222"/>
    </source>
</evidence>
<feature type="short sequence motif" description="DGA/G" evidence="4">
    <location>
        <begin position="176"/>
        <end position="178"/>
    </location>
</feature>
<keyword evidence="1 4" id="KW-0378">Hydrolase</keyword>
<dbReference type="InterPro" id="IPR018247">
    <property type="entry name" value="EF_Hand_1_Ca_BS"/>
</dbReference>
<dbReference type="Pfam" id="PF13202">
    <property type="entry name" value="EF-hand_5"/>
    <property type="match status" value="2"/>
</dbReference>
<proteinExistence type="predicted"/>
<name>A0ABW0YSF3_9ACTN</name>
<dbReference type="InterPro" id="IPR002048">
    <property type="entry name" value="EF_hand_dom"/>
</dbReference>
<dbReference type="EMBL" id="JBHSPB010000002">
    <property type="protein sequence ID" value="MFC5719411.1"/>
    <property type="molecule type" value="Genomic_DNA"/>
</dbReference>
<dbReference type="PANTHER" id="PTHR14226">
    <property type="entry name" value="NEUROPATHY TARGET ESTERASE/SWISS CHEESE D.MELANOGASTER"/>
    <property type="match status" value="1"/>
</dbReference>
<dbReference type="SUPFAM" id="SSF47473">
    <property type="entry name" value="EF-hand"/>
    <property type="match status" value="1"/>
</dbReference>
<dbReference type="RefSeq" id="WP_390314494.1">
    <property type="nucleotide sequence ID" value="NZ_JBHSPB010000002.1"/>
</dbReference>
<evidence type="ECO:0000313" key="8">
    <source>
        <dbReference type="Proteomes" id="UP001596083"/>
    </source>
</evidence>
<evidence type="ECO:0000256" key="4">
    <source>
        <dbReference type="PROSITE-ProRule" id="PRU01161"/>
    </source>
</evidence>
<dbReference type="PROSITE" id="PS50222">
    <property type="entry name" value="EF_HAND_2"/>
    <property type="match status" value="1"/>
</dbReference>
<dbReference type="InterPro" id="IPR050301">
    <property type="entry name" value="NTE"/>
</dbReference>
<accession>A0ABW0YSF3</accession>
<feature type="active site" description="Nucleophile" evidence="4">
    <location>
        <position position="51"/>
    </location>
</feature>
<keyword evidence="2 4" id="KW-0442">Lipid degradation</keyword>
<keyword evidence="3 4" id="KW-0443">Lipid metabolism</keyword>